<dbReference type="EMBL" id="CADEAL010003980">
    <property type="protein sequence ID" value="CAB1448489.1"/>
    <property type="molecule type" value="Genomic_DNA"/>
</dbReference>
<comment type="caution">
    <text evidence="2">The sequence shown here is derived from an EMBL/GenBank/DDBJ whole genome shotgun (WGS) entry which is preliminary data.</text>
</comment>
<feature type="compositionally biased region" description="Basic and acidic residues" evidence="1">
    <location>
        <begin position="62"/>
        <end position="76"/>
    </location>
</feature>
<proteinExistence type="predicted"/>
<organism evidence="2 3">
    <name type="scientific">Pleuronectes platessa</name>
    <name type="common">European plaice</name>
    <dbReference type="NCBI Taxonomy" id="8262"/>
    <lineage>
        <taxon>Eukaryota</taxon>
        <taxon>Metazoa</taxon>
        <taxon>Chordata</taxon>
        <taxon>Craniata</taxon>
        <taxon>Vertebrata</taxon>
        <taxon>Euteleostomi</taxon>
        <taxon>Actinopterygii</taxon>
        <taxon>Neopterygii</taxon>
        <taxon>Teleostei</taxon>
        <taxon>Neoteleostei</taxon>
        <taxon>Acanthomorphata</taxon>
        <taxon>Carangaria</taxon>
        <taxon>Pleuronectiformes</taxon>
        <taxon>Pleuronectoidei</taxon>
        <taxon>Pleuronectidae</taxon>
        <taxon>Pleuronectes</taxon>
    </lineage>
</organism>
<sequence>MIKIVGVKRSTQSIRSCINEQHRLEVEWEEAANHRCSSYADMCQQSSVREACSTVCPPTPEGDGRKECRNRGRERAVPVPPSARTRLLTVKHTVDSRAGGGSGLIVMDDVTGDGP</sequence>
<keyword evidence="3" id="KW-1185">Reference proteome</keyword>
<feature type="region of interest" description="Disordered" evidence="1">
    <location>
        <begin position="55"/>
        <end position="80"/>
    </location>
</feature>
<gene>
    <name evidence="2" type="ORF">PLEPLA_LOCUS36141</name>
</gene>
<evidence type="ECO:0000313" key="3">
    <source>
        <dbReference type="Proteomes" id="UP001153269"/>
    </source>
</evidence>
<name>A0A9N7VHM7_PLEPL</name>
<dbReference type="Proteomes" id="UP001153269">
    <property type="component" value="Unassembled WGS sequence"/>
</dbReference>
<protein>
    <submittedName>
        <fullName evidence="2">Uncharacterized protein</fullName>
    </submittedName>
</protein>
<dbReference type="AlphaFoldDB" id="A0A9N7VHM7"/>
<accession>A0A9N7VHM7</accession>
<evidence type="ECO:0000313" key="2">
    <source>
        <dbReference type="EMBL" id="CAB1448489.1"/>
    </source>
</evidence>
<reference evidence="2" key="1">
    <citation type="submission" date="2020-03" db="EMBL/GenBank/DDBJ databases">
        <authorList>
            <person name="Weist P."/>
        </authorList>
    </citation>
    <scope>NUCLEOTIDE SEQUENCE</scope>
</reference>
<evidence type="ECO:0000256" key="1">
    <source>
        <dbReference type="SAM" id="MobiDB-lite"/>
    </source>
</evidence>